<name>A0A7L5DUI5_9BACT</name>
<keyword evidence="1" id="KW-0732">Signal</keyword>
<organism evidence="2 3">
    <name type="scientific">Spirosoma rhododendri</name>
    <dbReference type="NCBI Taxonomy" id="2728024"/>
    <lineage>
        <taxon>Bacteria</taxon>
        <taxon>Pseudomonadati</taxon>
        <taxon>Bacteroidota</taxon>
        <taxon>Cytophagia</taxon>
        <taxon>Cytophagales</taxon>
        <taxon>Cytophagaceae</taxon>
        <taxon>Spirosoma</taxon>
    </lineage>
</organism>
<evidence type="ECO:0000313" key="2">
    <source>
        <dbReference type="EMBL" id="QJD79627.1"/>
    </source>
</evidence>
<dbReference type="RefSeq" id="WP_169551591.1">
    <property type="nucleotide sequence ID" value="NZ_CP051677.1"/>
</dbReference>
<reference evidence="2 3" key="1">
    <citation type="submission" date="2020-04" db="EMBL/GenBank/DDBJ databases">
        <title>Genome sequencing of novel species.</title>
        <authorList>
            <person name="Heo J."/>
            <person name="Kim S.-J."/>
            <person name="Kim J.-S."/>
            <person name="Hong S.-B."/>
            <person name="Kwon S.-W."/>
        </authorList>
    </citation>
    <scope>NUCLEOTIDE SEQUENCE [LARGE SCALE GENOMIC DNA]</scope>
    <source>
        <strain evidence="2 3">CJU-R4</strain>
    </source>
</reference>
<dbReference type="EMBL" id="CP051677">
    <property type="protein sequence ID" value="QJD79627.1"/>
    <property type="molecule type" value="Genomic_DNA"/>
</dbReference>
<dbReference type="AlphaFoldDB" id="A0A7L5DUI5"/>
<accession>A0A7L5DUI5</accession>
<proteinExistence type="predicted"/>
<protein>
    <submittedName>
        <fullName evidence="2">Porin</fullName>
    </submittedName>
</protein>
<gene>
    <name evidence="2" type="ORF">HH216_15275</name>
</gene>
<sequence length="470" mass="51431">MQRRSLPFFLIALLSLSALTGRGQGSPEYGSGMRFNLDPEGKKYMRLLTWAQIWARSGQQNPGTTVNGVPTDNVSDIGARRIRMLFQTQISPRYMIVFHIGINNQTFLNGGAAGTSGTGGYGQGKKPGIFFHEAYNEYAVVPAGKNAEGNPRKGSLYVGAGLHYFNGISRMSSASTLNFLTTDLPIINWPLIENSDQFARQFGIYAKGKLGKLGYQFSMNKPFATNLTPPATGTVVTPNVAVDNNGISKMAYGGYVDYQFLDQEANVLPYRIGTYVGTKRVFNIGAGFYTQPEGTASYNTSGQLQRHNINLFGLDLFADLPIGDKAKNAALTVYSVYYNYNFGPNYLRNIGIMNLGAADASFTGQRALAGPGNARPFVGTGNIWYTQAGILLPKAVEKPKMRVQPFAAYTYKAFDALPKAGNYYDMGLNLYIDGHNAKISPQYSLRPYYTDGNTIGGYKGEFIVQAQVYL</sequence>
<feature type="signal peptide" evidence="1">
    <location>
        <begin position="1"/>
        <end position="20"/>
    </location>
</feature>
<keyword evidence="3" id="KW-1185">Reference proteome</keyword>
<evidence type="ECO:0000256" key="1">
    <source>
        <dbReference type="SAM" id="SignalP"/>
    </source>
</evidence>
<dbReference type="Proteomes" id="UP000501128">
    <property type="component" value="Chromosome"/>
</dbReference>
<evidence type="ECO:0000313" key="3">
    <source>
        <dbReference type="Proteomes" id="UP000501128"/>
    </source>
</evidence>
<dbReference type="KEGG" id="srho:HH216_15275"/>
<feature type="chain" id="PRO_5029913796" evidence="1">
    <location>
        <begin position="21"/>
        <end position="470"/>
    </location>
</feature>